<accession>A0A062VEC0</accession>
<dbReference type="InterPro" id="IPR041492">
    <property type="entry name" value="HAD_2"/>
</dbReference>
<dbReference type="PANTHER" id="PTHR43434:SF24">
    <property type="entry name" value="HYDROLASE-RELATED"/>
    <property type="match status" value="1"/>
</dbReference>
<dbReference type="InterPro" id="IPR036412">
    <property type="entry name" value="HAD-like_sf"/>
</dbReference>
<keyword evidence="2" id="KW-1185">Reference proteome</keyword>
<reference evidence="1 2" key="1">
    <citation type="journal article" date="2014" name="Antonie Van Leeuwenhoek">
        <title>Hyphomonas beringensis sp. nov. and Hyphomonas chukchiensis sp. nov., isolated from surface seawater of the Bering Sea and Chukchi Sea.</title>
        <authorList>
            <person name="Li C."/>
            <person name="Lai Q."/>
            <person name="Li G."/>
            <person name="Dong C."/>
            <person name="Wang J."/>
            <person name="Liao Y."/>
            <person name="Shao Z."/>
        </authorList>
    </citation>
    <scope>NUCLEOTIDE SEQUENCE [LARGE SCALE GENOMIC DNA]</scope>
    <source>
        <strain evidence="1 2">PS728</strain>
    </source>
</reference>
<evidence type="ECO:0000313" key="1">
    <source>
        <dbReference type="EMBL" id="KCZ96791.1"/>
    </source>
</evidence>
<comment type="caution">
    <text evidence="1">The sequence shown here is derived from an EMBL/GenBank/DDBJ whole genome shotgun (WGS) entry which is preliminary data.</text>
</comment>
<sequence>MKLTELRLAIWDVDGTLVDSRDVIQACMETAFRGAGLPPPDYDATRRIVGLSLTEALSTLAPPDIGLDRLAALVEAYKQSFVIHRTTPGHHEPLYAGALELLDQLKSEGWLMAVATGKSHRGVEALFEKHKLRHFFDTVWCADDGPGKPHPFMVEQAMGALGCAPQESLMIGDAIHDMAMGKAAGVRALGVSWGFGKAEELTAAGADEVHHEFMTLTESLRTFAFA</sequence>
<dbReference type="PATRIC" id="fig|1280954.3.peg.3646"/>
<dbReference type="Pfam" id="PF13419">
    <property type="entry name" value="HAD_2"/>
    <property type="match status" value="1"/>
</dbReference>
<protein>
    <submittedName>
        <fullName evidence="1">HAD family hydrolase</fullName>
    </submittedName>
</protein>
<dbReference type="GO" id="GO:0006281">
    <property type="term" value="P:DNA repair"/>
    <property type="evidence" value="ECO:0007669"/>
    <property type="project" value="TreeGrafter"/>
</dbReference>
<proteinExistence type="predicted"/>
<dbReference type="InterPro" id="IPR050155">
    <property type="entry name" value="HAD-like_hydrolase_sf"/>
</dbReference>
<dbReference type="Gene3D" id="3.40.50.1000">
    <property type="entry name" value="HAD superfamily/HAD-like"/>
    <property type="match status" value="1"/>
</dbReference>
<dbReference type="STRING" id="1280954.HPO_18108"/>
<dbReference type="SFLD" id="SFLDG01135">
    <property type="entry name" value="C1.5.6:_HAD__Beta-PGM__Phospha"/>
    <property type="match status" value="1"/>
</dbReference>
<dbReference type="InterPro" id="IPR023198">
    <property type="entry name" value="PGP-like_dom2"/>
</dbReference>
<gene>
    <name evidence="1" type="ORF">HPO_18108</name>
</gene>
<dbReference type="AlphaFoldDB" id="A0A062VEC0"/>
<dbReference type="NCBIfam" id="TIGR01509">
    <property type="entry name" value="HAD-SF-IA-v3"/>
    <property type="match status" value="1"/>
</dbReference>
<dbReference type="EMBL" id="ARYM01000033">
    <property type="protein sequence ID" value="KCZ96791.1"/>
    <property type="molecule type" value="Genomic_DNA"/>
</dbReference>
<dbReference type="SUPFAM" id="SSF56784">
    <property type="entry name" value="HAD-like"/>
    <property type="match status" value="1"/>
</dbReference>
<dbReference type="GO" id="GO:0005829">
    <property type="term" value="C:cytosol"/>
    <property type="evidence" value="ECO:0007669"/>
    <property type="project" value="TreeGrafter"/>
</dbReference>
<dbReference type="PANTHER" id="PTHR43434">
    <property type="entry name" value="PHOSPHOGLYCOLATE PHOSPHATASE"/>
    <property type="match status" value="1"/>
</dbReference>
<dbReference type="SFLD" id="SFLDG01129">
    <property type="entry name" value="C1.5:_HAD__Beta-PGM__Phosphata"/>
    <property type="match status" value="1"/>
</dbReference>
<dbReference type="Gene3D" id="1.10.150.240">
    <property type="entry name" value="Putative phosphatase, domain 2"/>
    <property type="match status" value="1"/>
</dbReference>
<dbReference type="InterPro" id="IPR023214">
    <property type="entry name" value="HAD_sf"/>
</dbReference>
<dbReference type="Proteomes" id="UP000027100">
    <property type="component" value="Unassembled WGS sequence"/>
</dbReference>
<dbReference type="SFLD" id="SFLDS00003">
    <property type="entry name" value="Haloacid_Dehalogenase"/>
    <property type="match status" value="1"/>
</dbReference>
<dbReference type="InterPro" id="IPR006439">
    <property type="entry name" value="HAD-SF_hydro_IA"/>
</dbReference>
<name>A0A062VEC0_9PROT</name>
<evidence type="ECO:0000313" key="2">
    <source>
        <dbReference type="Proteomes" id="UP000027100"/>
    </source>
</evidence>
<keyword evidence="1" id="KW-0378">Hydrolase</keyword>
<dbReference type="GO" id="GO:0008967">
    <property type="term" value="F:phosphoglycolate phosphatase activity"/>
    <property type="evidence" value="ECO:0007669"/>
    <property type="project" value="TreeGrafter"/>
</dbReference>
<dbReference type="RefSeq" id="WP_241767959.1">
    <property type="nucleotide sequence ID" value="NZ_ARYM01000033.1"/>
</dbReference>
<dbReference type="eggNOG" id="COG0546">
    <property type="taxonomic scope" value="Bacteria"/>
</dbReference>
<organism evidence="1 2">
    <name type="scientific">Hyphomonas polymorpha PS728</name>
    <dbReference type="NCBI Taxonomy" id="1280954"/>
    <lineage>
        <taxon>Bacteria</taxon>
        <taxon>Pseudomonadati</taxon>
        <taxon>Pseudomonadota</taxon>
        <taxon>Alphaproteobacteria</taxon>
        <taxon>Hyphomonadales</taxon>
        <taxon>Hyphomonadaceae</taxon>
        <taxon>Hyphomonas</taxon>
    </lineage>
</organism>
<dbReference type="NCBIfam" id="TIGR01549">
    <property type="entry name" value="HAD-SF-IA-v1"/>
    <property type="match status" value="1"/>
</dbReference>